<reference evidence="1" key="1">
    <citation type="journal article" date="2022" name="Cell">
        <title>Design, construction, and in vivo augmentation of a complex gut microbiome.</title>
        <authorList>
            <person name="Cheng A.G."/>
            <person name="Ho P.Y."/>
            <person name="Aranda-Diaz A."/>
            <person name="Jain S."/>
            <person name="Yu F.B."/>
            <person name="Meng X."/>
            <person name="Wang M."/>
            <person name="Iakiviak M."/>
            <person name="Nagashima K."/>
            <person name="Zhao A."/>
            <person name="Murugkar P."/>
            <person name="Patil A."/>
            <person name="Atabakhsh K."/>
            <person name="Weakley A."/>
            <person name="Yan J."/>
            <person name="Brumbaugh A.R."/>
            <person name="Higginbottom S."/>
            <person name="Dimas A."/>
            <person name="Shiver A.L."/>
            <person name="Deutschbauer A."/>
            <person name="Neff N."/>
            <person name="Sonnenburg J.L."/>
            <person name="Huang K.C."/>
            <person name="Fischbach M.A."/>
        </authorList>
    </citation>
    <scope>NUCLEOTIDE SEQUENCE</scope>
    <source>
        <strain evidence="1">DSM 19829</strain>
    </source>
</reference>
<sequence length="869" mass="100257">MSWMQKLCEAYDAGIICDQSKESVMLVPLGFVRKKVKYHVVISQDGGFVSADELMDENQFQEIPSTPQAESRTGDNGAPFPLTEQLKYLVYEDKNLRRFGRYMEQMNAWCEQPYAPSCLRTVYTYLDGHTLLADLESQPNLKLKYYKNTEKREGAGEDAKAMVCFSVQMQDGGSDDLWLRADIKESWSRYLADKLPGVRDFCYVEGKMLPSVENHPKLQGNAKLISAKDSEFPFQYRGRFVGDRSAAIVSFDASVRAHNALIWLITRQGMQKYGMTWVVWNTNGALMKAPIDEKNGFIEEEEDEEDAVLDSIIDTFESYAREVMSAARGYGGRLHDYNPERTNSAVILGLESATDGRMSVTYYQECSGNEYVGRLEDWYKECCWWRYSWRKKTKEIVTPNPEHIAIAVMGIDAVNAAKRDLKCEKSHTKLMRKLQSRILTCIVDKQPLPFDIVRSAFYRVCAPLAFVGGKDRQWSRSAWENSVDTACAMIYCFQKRGLGEACEVFGPELQADSKRPDYLYGRLLAVADLMEERAMDKGRDYPTNAVRLMQKFVQHPFETWLKIHEKLIPSFKKLGSEGKIYQIILEEIEQLFSGEDRYERGELSLEFLQGFSSQKQKLFQKWEPTAKREGKDKVLHKLPKRRSELYGCLVAIADAAEREESDGERTGMTNAMQMMSVFAARPYESWGRLHDKLIPYLEKLGDKADYYQWLIEITEMQFSQPERVTTESLDGSFLHGYYAMLRTFYQKTQFSGEPQSWKDVKDMRSALYGQLLGIAERLERKRFIGGADGIDRRSTNELRVMTAFAQKPAATWENLKVKLKPYLRYAGNCAEKDYTMLEQLEARLQHNGWNTNDPLGSIYLHFYYKERNK</sequence>
<accession>A0ABY5VJ03</accession>
<organism evidence="1 2">
    <name type="scientific">Ruminococcus gauvreauii</name>
    <dbReference type="NCBI Taxonomy" id="438033"/>
    <lineage>
        <taxon>Bacteria</taxon>
        <taxon>Bacillati</taxon>
        <taxon>Bacillota</taxon>
        <taxon>Clostridia</taxon>
        <taxon>Eubacteriales</taxon>
        <taxon>Oscillospiraceae</taxon>
        <taxon>Ruminococcus</taxon>
    </lineage>
</organism>
<keyword evidence="2" id="KW-1185">Reference proteome</keyword>
<dbReference type="Proteomes" id="UP001060164">
    <property type="component" value="Chromosome"/>
</dbReference>
<gene>
    <name evidence="1" type="primary">cas8c</name>
    <name evidence="1" type="ORF">NQ502_04795</name>
</gene>
<dbReference type="Pfam" id="PF09709">
    <property type="entry name" value="Cas_Csd1"/>
    <property type="match status" value="2"/>
</dbReference>
<dbReference type="RefSeq" id="WP_028529807.1">
    <property type="nucleotide sequence ID" value="NZ_CABLBR010000034.1"/>
</dbReference>
<dbReference type="InterPro" id="IPR010144">
    <property type="entry name" value="CRISPR-assoc_prot_Csd1-typ"/>
</dbReference>
<protein>
    <submittedName>
        <fullName evidence="1">Type I-C CRISPR-associated protein Cas8c/Csd1</fullName>
    </submittedName>
</protein>
<dbReference type="NCBIfam" id="TIGR01863">
    <property type="entry name" value="cas_Csd1"/>
    <property type="match status" value="1"/>
</dbReference>
<evidence type="ECO:0000313" key="1">
    <source>
        <dbReference type="EMBL" id="UWP60377.1"/>
    </source>
</evidence>
<name>A0ABY5VJ03_9FIRM</name>
<evidence type="ECO:0000313" key="2">
    <source>
        <dbReference type="Proteomes" id="UP001060164"/>
    </source>
</evidence>
<dbReference type="EMBL" id="CP102290">
    <property type="protein sequence ID" value="UWP60377.1"/>
    <property type="molecule type" value="Genomic_DNA"/>
</dbReference>
<proteinExistence type="predicted"/>